<feature type="compositionally biased region" description="Pro residues" evidence="1">
    <location>
        <begin position="142"/>
        <end position="158"/>
    </location>
</feature>
<protein>
    <submittedName>
        <fullName evidence="2">Uncharacterized protein</fullName>
    </submittedName>
</protein>
<dbReference type="Proteomes" id="UP000245507">
    <property type="component" value="Unassembled WGS sequence"/>
</dbReference>
<gene>
    <name evidence="2" type="ORF">DJ010_12790</name>
</gene>
<comment type="caution">
    <text evidence="2">The sequence shown here is derived from an EMBL/GenBank/DDBJ whole genome shotgun (WGS) entry which is preliminary data.</text>
</comment>
<feature type="region of interest" description="Disordered" evidence="1">
    <location>
        <begin position="128"/>
        <end position="185"/>
    </location>
</feature>
<reference evidence="2 3" key="1">
    <citation type="submission" date="2018-05" db="EMBL/GenBank/DDBJ databases">
        <title>Nocardioides silvaticus genome.</title>
        <authorList>
            <person name="Li C."/>
            <person name="Wang G."/>
        </authorList>
    </citation>
    <scope>NUCLEOTIDE SEQUENCE [LARGE SCALE GENOMIC DNA]</scope>
    <source>
        <strain evidence="2 3">CCTCC AB 2018079</strain>
    </source>
</reference>
<dbReference type="EMBL" id="QGDD01000005">
    <property type="protein sequence ID" value="PWN02585.1"/>
    <property type="molecule type" value="Genomic_DNA"/>
</dbReference>
<dbReference type="OrthoDB" id="3790870at2"/>
<organism evidence="2 3">
    <name type="scientific">Nocardioides silvaticus</name>
    <dbReference type="NCBI Taxonomy" id="2201891"/>
    <lineage>
        <taxon>Bacteria</taxon>
        <taxon>Bacillati</taxon>
        <taxon>Actinomycetota</taxon>
        <taxon>Actinomycetes</taxon>
        <taxon>Propionibacteriales</taxon>
        <taxon>Nocardioidaceae</taxon>
        <taxon>Nocardioides</taxon>
    </lineage>
</organism>
<evidence type="ECO:0000313" key="2">
    <source>
        <dbReference type="EMBL" id="PWN02585.1"/>
    </source>
</evidence>
<keyword evidence="3" id="KW-1185">Reference proteome</keyword>
<proteinExistence type="predicted"/>
<sequence>MGLRKKKTLLEQAEQYVGAAVDQAKDFVQDTARPALADAREKAAPVIADARDKAAPVISDAKKKAAPMVAAGAATVAAKATDAKAFAETKAAELSGSNKPKKRSKIKTLLMLGAIGGIVAVVAKRLQAGSGDNGGWQSSYDPAPPPSPSASTTPPPVQSVPDEAPIDEAGADPLTDPLPEESKNS</sequence>
<evidence type="ECO:0000256" key="1">
    <source>
        <dbReference type="SAM" id="MobiDB-lite"/>
    </source>
</evidence>
<evidence type="ECO:0000313" key="3">
    <source>
        <dbReference type="Proteomes" id="UP000245507"/>
    </source>
</evidence>
<accession>A0A316THK9</accession>
<dbReference type="RefSeq" id="WP_109694264.1">
    <property type="nucleotide sequence ID" value="NZ_QGDD01000005.1"/>
</dbReference>
<dbReference type="AlphaFoldDB" id="A0A316THK9"/>
<name>A0A316THK9_9ACTN</name>